<dbReference type="Proteomes" id="UP000232101">
    <property type="component" value="Unassembled WGS sequence"/>
</dbReference>
<protein>
    <recommendedName>
        <fullName evidence="3">PIN domain-containing protein</fullName>
    </recommendedName>
</protein>
<dbReference type="AlphaFoldDB" id="A0A2M9QA49"/>
<dbReference type="EMBL" id="PHQY01000322">
    <property type="protein sequence ID" value="PJO44892.1"/>
    <property type="molecule type" value="Genomic_DNA"/>
</dbReference>
<evidence type="ECO:0000313" key="1">
    <source>
        <dbReference type="EMBL" id="PJO44892.1"/>
    </source>
</evidence>
<evidence type="ECO:0008006" key="3">
    <source>
        <dbReference type="Google" id="ProtNLM"/>
    </source>
</evidence>
<accession>A0A2M9QA49</accession>
<organism evidence="1 2">
    <name type="scientific">Lysinibacillus xylanilyticus</name>
    <dbReference type="NCBI Taxonomy" id="582475"/>
    <lineage>
        <taxon>Bacteria</taxon>
        <taxon>Bacillati</taxon>
        <taxon>Bacillota</taxon>
        <taxon>Bacilli</taxon>
        <taxon>Bacillales</taxon>
        <taxon>Bacillaceae</taxon>
        <taxon>Lysinibacillus</taxon>
    </lineage>
</organism>
<reference evidence="1 2" key="1">
    <citation type="submission" date="2017-11" db="EMBL/GenBank/DDBJ databases">
        <title>Bacterial isolate from king chilli rhizosphere.</title>
        <authorList>
            <person name="Takhelmayum P."/>
            <person name="Sarangthem I."/>
        </authorList>
    </citation>
    <scope>NUCLEOTIDE SEQUENCE [LARGE SCALE GENOMIC DNA]</scope>
    <source>
        <strain evidence="2">t26</strain>
    </source>
</reference>
<evidence type="ECO:0000313" key="2">
    <source>
        <dbReference type="Proteomes" id="UP000232101"/>
    </source>
</evidence>
<gene>
    <name evidence="1" type="ORF">CWD94_04185</name>
</gene>
<proteinExistence type="predicted"/>
<dbReference type="RefSeq" id="WP_100542181.1">
    <property type="nucleotide sequence ID" value="NZ_PHQY01000322.1"/>
</dbReference>
<name>A0A2M9QA49_9BACI</name>
<sequence length="183" mass="21261">MIDALYDEVYIHKVVYDELLLSEVKQNVDAKLNDGWILFDPDDEDALSDYRYEIYNQYLVDVKQGFTDLDEKKTREGRPLKYTNDLGEMHSLAAAMLLGASIIFSNDYDILEDIKDSELRITVDEAEDSELIQHDTLVDFCFYLVVFDIEAKANVRKFLKAIQPFKVSVLDERLKQFQPKETG</sequence>
<comment type="caution">
    <text evidence="1">The sequence shown here is derived from an EMBL/GenBank/DDBJ whole genome shotgun (WGS) entry which is preliminary data.</text>
</comment>